<dbReference type="Proteomes" id="UP000199614">
    <property type="component" value="Unassembled WGS sequence"/>
</dbReference>
<proteinExistence type="predicted"/>
<evidence type="ECO:0000313" key="3">
    <source>
        <dbReference type="EMBL" id="SFN82663.1"/>
    </source>
</evidence>
<keyword evidence="1" id="KW-0812">Transmembrane</keyword>
<dbReference type="EMBL" id="FOUY01000022">
    <property type="protein sequence ID" value="SFN82663.1"/>
    <property type="molecule type" value="Genomic_DNA"/>
</dbReference>
<keyword evidence="1" id="KW-0472">Membrane</keyword>
<feature type="domain" description="LppM" evidence="2">
    <location>
        <begin position="40"/>
        <end position="185"/>
    </location>
</feature>
<protein>
    <recommendedName>
        <fullName evidence="2">LppM domain-containing protein</fullName>
    </recommendedName>
</protein>
<evidence type="ECO:0000259" key="2">
    <source>
        <dbReference type="Pfam" id="PF21946"/>
    </source>
</evidence>
<organism evidence="3 4">
    <name type="scientific">Pseudonocardia ammonioxydans</name>
    <dbReference type="NCBI Taxonomy" id="260086"/>
    <lineage>
        <taxon>Bacteria</taxon>
        <taxon>Bacillati</taxon>
        <taxon>Actinomycetota</taxon>
        <taxon>Actinomycetes</taxon>
        <taxon>Pseudonocardiales</taxon>
        <taxon>Pseudonocardiaceae</taxon>
        <taxon>Pseudonocardia</taxon>
    </lineage>
</organism>
<dbReference type="AlphaFoldDB" id="A0A1I5C6L3"/>
<reference evidence="3 4" key="1">
    <citation type="submission" date="2016-10" db="EMBL/GenBank/DDBJ databases">
        <authorList>
            <person name="de Groot N.N."/>
        </authorList>
    </citation>
    <scope>NUCLEOTIDE SEQUENCE [LARGE SCALE GENOMIC DNA]</scope>
    <source>
        <strain evidence="3 4">CGMCC 4.1877</strain>
    </source>
</reference>
<accession>A0A1I5C6L3</accession>
<keyword evidence="1" id="KW-1133">Transmembrane helix</keyword>
<name>A0A1I5C6L3_PSUAM</name>
<sequence>MTGMPFPSTADVPRRRTRARWKAAVLLAVLTLITLTGCTRVQVAMAVQPDDTVDGEIVIATPEGNGPEVTVPPELEDKVELSPYDEDGFVGSRASFDDLTFAEVSELAALGGSASSRANLEMRRVGERISVQGRADLTTMAVDRSDVRLAISFPGEIVETDGEADSGTVTWNFAPGEVTPLNASVVSTDPNAPSAVGWTLLLTVLVGVAAGATVLLARRDRNPVLRR</sequence>
<feature type="transmembrane region" description="Helical" evidence="1">
    <location>
        <begin position="195"/>
        <end position="217"/>
    </location>
</feature>
<dbReference type="Pfam" id="PF21946">
    <property type="entry name" value="LppM"/>
    <property type="match status" value="1"/>
</dbReference>
<evidence type="ECO:0000313" key="4">
    <source>
        <dbReference type="Proteomes" id="UP000199614"/>
    </source>
</evidence>
<dbReference type="InterPro" id="IPR053807">
    <property type="entry name" value="LppM"/>
</dbReference>
<dbReference type="STRING" id="260086.SAMN05216207_102248"/>
<gene>
    <name evidence="3" type="ORF">SAMN05216207_102248</name>
</gene>
<keyword evidence="4" id="KW-1185">Reference proteome</keyword>
<evidence type="ECO:0000256" key="1">
    <source>
        <dbReference type="SAM" id="Phobius"/>
    </source>
</evidence>